<evidence type="ECO:0000256" key="1">
    <source>
        <dbReference type="SAM" id="SignalP"/>
    </source>
</evidence>
<evidence type="ECO:0000259" key="2">
    <source>
        <dbReference type="Pfam" id="PF00144"/>
    </source>
</evidence>
<dbReference type="EMBL" id="CP104965">
    <property type="protein sequence ID" value="UXN72214.1"/>
    <property type="molecule type" value="Genomic_DNA"/>
</dbReference>
<gene>
    <name evidence="3" type="ORF">N8A98_20215</name>
</gene>
<dbReference type="InterPro" id="IPR050789">
    <property type="entry name" value="Diverse_Enzym_Activities"/>
</dbReference>
<feature type="chain" id="PRO_5046172340" evidence="1">
    <location>
        <begin position="20"/>
        <end position="335"/>
    </location>
</feature>
<dbReference type="InterPro" id="IPR012338">
    <property type="entry name" value="Beta-lactam/transpept-like"/>
</dbReference>
<dbReference type="RefSeq" id="WP_262172086.1">
    <property type="nucleotide sequence ID" value="NZ_CP104965.1"/>
</dbReference>
<name>A0ABY6CIZ8_9HYPH</name>
<reference evidence="3 4" key="1">
    <citation type="submission" date="2022-09" db="EMBL/GenBank/DDBJ databases">
        <title>Interaction between co-microsymbionts with complementary sets of symbiotic genes in legume-rhizobium systems.</title>
        <authorList>
            <person name="Safronova V."/>
            <person name="Sazanova A."/>
            <person name="Afonin A."/>
            <person name="Chirak E."/>
        </authorList>
    </citation>
    <scope>NUCLEOTIDE SEQUENCE [LARGE SCALE GENOMIC DNA]</scope>
    <source>
        <strain evidence="3 4">A18/4-1</strain>
    </source>
</reference>
<dbReference type="InterPro" id="IPR001466">
    <property type="entry name" value="Beta-lactam-related"/>
</dbReference>
<dbReference type="Proteomes" id="UP001061862">
    <property type="component" value="Chromosome"/>
</dbReference>
<feature type="domain" description="Beta-lactamase-related" evidence="2">
    <location>
        <begin position="44"/>
        <end position="320"/>
    </location>
</feature>
<organism evidence="3 4">
    <name type="scientific">Devosia neptuniae</name>
    <dbReference type="NCBI Taxonomy" id="191302"/>
    <lineage>
        <taxon>Bacteria</taxon>
        <taxon>Pseudomonadati</taxon>
        <taxon>Pseudomonadota</taxon>
        <taxon>Alphaproteobacteria</taxon>
        <taxon>Hyphomicrobiales</taxon>
        <taxon>Devosiaceae</taxon>
        <taxon>Devosia</taxon>
    </lineage>
</organism>
<evidence type="ECO:0000313" key="4">
    <source>
        <dbReference type="Proteomes" id="UP001061862"/>
    </source>
</evidence>
<protein>
    <submittedName>
        <fullName evidence="3">Beta-lactamase family protein</fullName>
    </submittedName>
</protein>
<dbReference type="PANTHER" id="PTHR43283">
    <property type="entry name" value="BETA-LACTAMASE-RELATED"/>
    <property type="match status" value="1"/>
</dbReference>
<keyword evidence="1" id="KW-0732">Signal</keyword>
<dbReference type="Pfam" id="PF00144">
    <property type="entry name" value="Beta-lactamase"/>
    <property type="match status" value="1"/>
</dbReference>
<proteinExistence type="predicted"/>
<feature type="signal peptide" evidence="1">
    <location>
        <begin position="1"/>
        <end position="19"/>
    </location>
</feature>
<evidence type="ECO:0000313" key="3">
    <source>
        <dbReference type="EMBL" id="UXN72214.1"/>
    </source>
</evidence>
<dbReference type="Gene3D" id="3.40.710.10">
    <property type="entry name" value="DD-peptidase/beta-lactamase superfamily"/>
    <property type="match status" value="1"/>
</dbReference>
<dbReference type="SUPFAM" id="SSF56601">
    <property type="entry name" value="beta-lactamase/transpeptidase-like"/>
    <property type="match status" value="1"/>
</dbReference>
<accession>A0ABY6CIZ8</accession>
<sequence length="335" mass="35950">MFRSLLLASSMLLAAPAFAQDAAPSRTLTEVLEDAERLGPLETVIVSQNGEIIAERGYDGHSLDAPTNIKSASKTIISALIGVAIEKGILESTDQKIAPILRDDLPSNADPRIEDITIGDLLTMRAGLEPTSGVNYGRWVASDNWVRAALARPFVDDPGAGMLYSTGSSHLLSAILTQQTGRSTLANAREWLGAVPSFAIASWDRDPQGIYLGGNQMAMTPRSLLAFGELYRNGGLAPDGTSVISQAWIDQSWSPHTRSIRTGDSYGYGWFLRNIGGEDTRFAWGFGGQMLYIVPALDLTVVMTSDETTGAANTGHRDDLHNLLAEIIATISDAE</sequence>
<keyword evidence="4" id="KW-1185">Reference proteome</keyword>
<dbReference type="PANTHER" id="PTHR43283:SF7">
    <property type="entry name" value="BETA-LACTAMASE-RELATED DOMAIN-CONTAINING PROTEIN"/>
    <property type="match status" value="1"/>
</dbReference>